<organism evidence="2 3">
    <name type="scientific">Methanotorris formicicus Mc-S-70</name>
    <dbReference type="NCBI Taxonomy" id="647171"/>
    <lineage>
        <taxon>Archaea</taxon>
        <taxon>Methanobacteriati</taxon>
        <taxon>Methanobacteriota</taxon>
        <taxon>Methanomada group</taxon>
        <taxon>Methanococci</taxon>
        <taxon>Methanococcales</taxon>
        <taxon>Methanocaldococcaceae</taxon>
        <taxon>Methanotorris</taxon>
    </lineage>
</organism>
<feature type="transmembrane region" description="Helical" evidence="1">
    <location>
        <begin position="6"/>
        <end position="24"/>
    </location>
</feature>
<evidence type="ECO:0000313" key="2">
    <source>
        <dbReference type="EMBL" id="EHP84481.1"/>
    </source>
</evidence>
<dbReference type="AlphaFoldDB" id="H1L0T1"/>
<comment type="caution">
    <text evidence="2">The sequence shown here is derived from an EMBL/GenBank/DDBJ whole genome shotgun (WGS) entry which is preliminary data.</text>
</comment>
<dbReference type="RefSeq" id="WP_007045079.1">
    <property type="nucleotide sequence ID" value="NZ_AGJL01000051.1"/>
</dbReference>
<reference evidence="2 3" key="1">
    <citation type="submission" date="2011-09" db="EMBL/GenBank/DDBJ databases">
        <title>The draft genome of Methanotorris formicicus Mc-S-70.</title>
        <authorList>
            <consortium name="US DOE Joint Genome Institute (JGI-PGF)"/>
            <person name="Lucas S."/>
            <person name="Han J."/>
            <person name="Lapidus A."/>
            <person name="Cheng J.-F."/>
            <person name="Goodwin L."/>
            <person name="Pitluck S."/>
            <person name="Peters L."/>
            <person name="Land M.L."/>
            <person name="Hauser L."/>
            <person name="Sieprawska-Lupa M."/>
            <person name="Takai K."/>
            <person name="Miyazaki J."/>
            <person name="Whitman W."/>
            <person name="Woyke T.J."/>
        </authorList>
    </citation>
    <scope>NUCLEOTIDE SEQUENCE [LARGE SCALE GENOMIC DNA]</scope>
    <source>
        <strain evidence="2 3">Mc-S-70</strain>
    </source>
</reference>
<evidence type="ECO:0000313" key="3">
    <source>
        <dbReference type="Proteomes" id="UP000003706"/>
    </source>
</evidence>
<proteinExistence type="predicted"/>
<sequence length="51" mass="5997">MEDFIGSLIILTVLWYLIPLNVKIEIDDKIYHFQKNSGDLGFKLKTKKIED</sequence>
<dbReference type="Proteomes" id="UP000003706">
    <property type="component" value="Unassembled WGS sequence"/>
</dbReference>
<protein>
    <submittedName>
        <fullName evidence="2">Uncharacterized protein</fullName>
    </submittedName>
</protein>
<dbReference type="EMBL" id="AGJL01000051">
    <property type="protein sequence ID" value="EHP84481.1"/>
    <property type="molecule type" value="Genomic_DNA"/>
</dbReference>
<name>H1L0T1_9EURY</name>
<keyword evidence="1" id="KW-1133">Transmembrane helix</keyword>
<keyword evidence="1" id="KW-0812">Transmembrane</keyword>
<keyword evidence="1" id="KW-0472">Membrane</keyword>
<accession>H1L0T1</accession>
<gene>
    <name evidence="2" type="ORF">MetfoDRAFT_1655</name>
</gene>
<evidence type="ECO:0000256" key="1">
    <source>
        <dbReference type="SAM" id="Phobius"/>
    </source>
</evidence>
<keyword evidence="3" id="KW-1185">Reference proteome</keyword>